<reference evidence="1 2" key="1">
    <citation type="submission" date="2015-11" db="EMBL/GenBank/DDBJ databases">
        <title>Draft Genome Sequence of the Strain BR 10423 (Rhizobium sp.) isolated from nodules of Mimosa pudica.</title>
        <authorList>
            <person name="Barauna A.C."/>
            <person name="Zilli J.E."/>
            <person name="Simoes-Araujo J.L."/>
            <person name="Reis V.M."/>
            <person name="James E.K."/>
            <person name="Reis F.B.Jr."/>
            <person name="Rouws L.F."/>
            <person name="Passos S.R."/>
            <person name="Gois S.R."/>
        </authorList>
    </citation>
    <scope>NUCLEOTIDE SEQUENCE [LARGE SCALE GENOMIC DNA]</scope>
    <source>
        <strain evidence="1 2">BR10423</strain>
    </source>
</reference>
<evidence type="ECO:0000313" key="1">
    <source>
        <dbReference type="EMBL" id="KWV42428.1"/>
    </source>
</evidence>
<name>A0A109J4Z4_9HYPH</name>
<keyword evidence="2" id="KW-1185">Reference proteome</keyword>
<sequence>MDEASIAQLIFALSVAREIAILEGPVFDIVVYRVEQAIEETREEALRQGIVVEIGRASTRMQ</sequence>
<dbReference type="RefSeq" id="WP_062374662.1">
    <property type="nucleotide sequence ID" value="NZ_LNCD01000135.1"/>
</dbReference>
<dbReference type="AlphaFoldDB" id="A0A109J4Z4"/>
<dbReference type="EMBL" id="LNCD01000135">
    <property type="protein sequence ID" value="KWV42428.1"/>
    <property type="molecule type" value="Genomic_DNA"/>
</dbReference>
<dbReference type="OrthoDB" id="8402081at2"/>
<accession>A0A109J4Z4</accession>
<protein>
    <submittedName>
        <fullName evidence="1">Uncharacterized protein</fullName>
    </submittedName>
</protein>
<proteinExistence type="predicted"/>
<comment type="caution">
    <text evidence="1">The sequence shown here is derived from an EMBL/GenBank/DDBJ whole genome shotgun (WGS) entry which is preliminary data.</text>
</comment>
<evidence type="ECO:0000313" key="2">
    <source>
        <dbReference type="Proteomes" id="UP000068164"/>
    </source>
</evidence>
<gene>
    <name evidence="1" type="ORF">AS026_20715</name>
</gene>
<dbReference type="Proteomes" id="UP000068164">
    <property type="component" value="Unassembled WGS sequence"/>
</dbReference>
<organism evidence="1 2">
    <name type="scientific">Rhizobium altiplani</name>
    <dbReference type="NCBI Taxonomy" id="1864509"/>
    <lineage>
        <taxon>Bacteria</taxon>
        <taxon>Pseudomonadati</taxon>
        <taxon>Pseudomonadota</taxon>
        <taxon>Alphaproteobacteria</taxon>
        <taxon>Hyphomicrobiales</taxon>
        <taxon>Rhizobiaceae</taxon>
        <taxon>Rhizobium/Agrobacterium group</taxon>
        <taxon>Rhizobium</taxon>
    </lineage>
</organism>